<evidence type="ECO:0000256" key="2">
    <source>
        <dbReference type="ARBA" id="ARBA00022419"/>
    </source>
</evidence>
<keyword evidence="6" id="KW-0670">Pyruvate</keyword>
<comment type="function">
    <text evidence="1">Forms oxaloacetate, a four-carbon dicarboxylic acid source for the tricarboxylic acid cycle.</text>
</comment>
<evidence type="ECO:0000313" key="6">
    <source>
        <dbReference type="EMBL" id="STP11816.1"/>
    </source>
</evidence>
<dbReference type="InterPro" id="IPR033129">
    <property type="entry name" value="PEPCASE_His_AS"/>
</dbReference>
<dbReference type="InterPro" id="IPR015813">
    <property type="entry name" value="Pyrv/PenolPyrv_kinase-like_dom"/>
</dbReference>
<dbReference type="PRINTS" id="PR00150">
    <property type="entry name" value="PEPCARBXLASE"/>
</dbReference>
<dbReference type="Pfam" id="PF00311">
    <property type="entry name" value="PEPcase"/>
    <property type="match status" value="1"/>
</dbReference>
<dbReference type="GO" id="GO:0005829">
    <property type="term" value="C:cytosol"/>
    <property type="evidence" value="ECO:0007669"/>
    <property type="project" value="TreeGrafter"/>
</dbReference>
<dbReference type="PROSITE" id="PS00781">
    <property type="entry name" value="PEPCASE_1"/>
    <property type="match status" value="1"/>
</dbReference>
<evidence type="ECO:0000256" key="4">
    <source>
        <dbReference type="PROSITE-ProRule" id="PRU10111"/>
    </source>
</evidence>
<dbReference type="SUPFAM" id="SSF51621">
    <property type="entry name" value="Phosphoenolpyruvate/pyruvate domain"/>
    <property type="match status" value="1"/>
</dbReference>
<comment type="catalytic activity">
    <reaction evidence="3">
        <text>oxaloacetate + phosphate = phosphoenolpyruvate + hydrogencarbonate</text>
        <dbReference type="Rhea" id="RHEA:28370"/>
        <dbReference type="ChEBI" id="CHEBI:16452"/>
        <dbReference type="ChEBI" id="CHEBI:17544"/>
        <dbReference type="ChEBI" id="CHEBI:43474"/>
        <dbReference type="ChEBI" id="CHEBI:58702"/>
        <dbReference type="EC" id="4.1.1.31"/>
    </reaction>
</comment>
<name>A0A377JV98_9HELI</name>
<dbReference type="AlphaFoldDB" id="A0A377JV98"/>
<evidence type="ECO:0000313" key="7">
    <source>
        <dbReference type="Proteomes" id="UP000255103"/>
    </source>
</evidence>
<dbReference type="InterPro" id="IPR021135">
    <property type="entry name" value="PEP_COase"/>
</dbReference>
<dbReference type="GO" id="GO:0008964">
    <property type="term" value="F:phosphoenolpyruvate carboxylase activity"/>
    <property type="evidence" value="ECO:0007669"/>
    <property type="project" value="UniProtKB-EC"/>
</dbReference>
<dbReference type="Gene3D" id="1.20.1440.90">
    <property type="entry name" value="Phosphoenolpyruvate/pyruvate domain"/>
    <property type="match status" value="1"/>
</dbReference>
<accession>A0A377JV98</accession>
<dbReference type="RefSeq" id="WP_115722311.1">
    <property type="nucleotide sequence ID" value="NZ_UGHX01000001.1"/>
</dbReference>
<gene>
    <name evidence="6" type="primary">ppc</name>
    <name evidence="6" type="ORF">NCTC12219_01715</name>
</gene>
<reference evidence="6 7" key="1">
    <citation type="submission" date="2018-06" db="EMBL/GenBank/DDBJ databases">
        <authorList>
            <consortium name="Pathogen Informatics"/>
            <person name="Doyle S."/>
        </authorList>
    </citation>
    <scope>NUCLEOTIDE SEQUENCE [LARGE SCALE GENOMIC DNA]</scope>
    <source>
        <strain evidence="6 7">NCTC12219</strain>
    </source>
</reference>
<keyword evidence="6" id="KW-0456">Lyase</keyword>
<dbReference type="GO" id="GO:0006099">
    <property type="term" value="P:tricarboxylic acid cycle"/>
    <property type="evidence" value="ECO:0007669"/>
    <property type="project" value="InterPro"/>
</dbReference>
<dbReference type="InterPro" id="IPR018129">
    <property type="entry name" value="PEP_COase_Lys_AS"/>
</dbReference>
<dbReference type="GO" id="GO:0015977">
    <property type="term" value="P:carbon fixation"/>
    <property type="evidence" value="ECO:0007669"/>
    <property type="project" value="InterPro"/>
</dbReference>
<sequence length="905" mass="102381">MQHSNTSHIRSQDSIIAHHTDSAILQPSQMDFVSNMILQLLESVDKELKDAFITIKHSLENADSATLAQTLSHISSQDKTLSIIKAFTLYHMLLNIIEELNLSDSATLNALPQTLLDLKNEGYDKQDILKVLQNIAFYPVFTAHPTESRRRTFLEAHHKMSKNIRDIFSSNDSQARFELLYRLNLLWHTHLVRSEKMEILFELDNLLYIIESSIVESATQVLSDIQALIGTSLKHSPIILGSWVGGDRDGNPYVSNEIMTKVMKTAHRAIIEMYIKKCEKLIRELSLSSDLKEPSAELLQSLQLEKEQLPSTESTLYAKEPFRAKLYLIKKKLQNRLIAINTTDSIDFTYNNSKELLSDIDMLIRSLDSLSASALVEFYNLVLLGGFHLLRLDFREHRDVILSATSEIFCLIGLCDSDFKDMSEQKKCEILNLALSAKKLDLNTILEELSDSTRRFVGAFLRIAWAKKHISESILQSFIISMSSEPSDLLCVLWFAKQSGLWKPGKKKESKKGRAKISIAPLFETIDDLQHAKHTIKTLYANTHYQQYLLDNDNTQEIMVGYSDSSKDGGIFASNYNLYFAIADLIKLQNELPLTIAFFHGRGGSVSRGGGSLEEALLSAAPQSVCGVLKTTEQGEMISAKYLNKNIATKNLSSTISALLKKSVNDTFCIGGACEIDPQMMKLLEPISQASCVAYRKLVYEDKGFMTYFKHATPIEFIQNLNLGSRPSKRKDTQSVEDLRAIPWVFAWTQNRSILPAWYGLGSALASGDKNALKDCYANSLFFKTTIDNISQAFLKVDVDIAKLYNEFVPDKTIGDRIWELIYTQYQLTLEHLLYLRGENALLDSESEIRESILLRKPYLSVLNLTQIELIKKYQTCHYPQAQERLMEQIHATIVGIAQGLRNTG</sequence>
<evidence type="ECO:0000256" key="5">
    <source>
        <dbReference type="PROSITE-ProRule" id="PRU10112"/>
    </source>
</evidence>
<feature type="active site" evidence="5">
    <location>
        <position position="567"/>
    </location>
</feature>
<evidence type="ECO:0000256" key="1">
    <source>
        <dbReference type="ARBA" id="ARBA00003670"/>
    </source>
</evidence>
<dbReference type="PANTHER" id="PTHR30523">
    <property type="entry name" value="PHOSPHOENOLPYRUVATE CARBOXYLASE"/>
    <property type="match status" value="1"/>
</dbReference>
<dbReference type="EMBL" id="UGHX01000001">
    <property type="protein sequence ID" value="STP11816.1"/>
    <property type="molecule type" value="Genomic_DNA"/>
</dbReference>
<feature type="active site" evidence="4">
    <location>
        <position position="144"/>
    </location>
</feature>
<evidence type="ECO:0000256" key="3">
    <source>
        <dbReference type="ARBA" id="ARBA00048995"/>
    </source>
</evidence>
<dbReference type="PANTHER" id="PTHR30523:SF6">
    <property type="entry name" value="PHOSPHOENOLPYRUVATE CARBOXYLASE"/>
    <property type="match status" value="1"/>
</dbReference>
<organism evidence="6 7">
    <name type="scientific">Helicobacter cinaedi</name>
    <dbReference type="NCBI Taxonomy" id="213"/>
    <lineage>
        <taxon>Bacteria</taxon>
        <taxon>Pseudomonadati</taxon>
        <taxon>Campylobacterota</taxon>
        <taxon>Epsilonproteobacteria</taxon>
        <taxon>Campylobacterales</taxon>
        <taxon>Helicobacteraceae</taxon>
        <taxon>Helicobacter</taxon>
    </lineage>
</organism>
<proteinExistence type="predicted"/>
<protein>
    <recommendedName>
        <fullName evidence="2">Phosphoenolpyruvate carboxylase</fullName>
    </recommendedName>
</protein>
<dbReference type="PROSITE" id="PS00393">
    <property type="entry name" value="PEPCASE_2"/>
    <property type="match status" value="1"/>
</dbReference>
<dbReference type="Proteomes" id="UP000255103">
    <property type="component" value="Unassembled WGS sequence"/>
</dbReference>